<dbReference type="EMBL" id="JACAZE010000004">
    <property type="protein sequence ID" value="KAF7318488.1"/>
    <property type="molecule type" value="Genomic_DNA"/>
</dbReference>
<dbReference type="Proteomes" id="UP000613580">
    <property type="component" value="Unassembled WGS sequence"/>
</dbReference>
<feature type="region of interest" description="Disordered" evidence="1">
    <location>
        <begin position="1"/>
        <end position="36"/>
    </location>
</feature>
<dbReference type="OrthoDB" id="2974017at2759"/>
<gene>
    <name evidence="2" type="ORF">HMN09_00358000</name>
</gene>
<accession>A0A8H6TIS5</accession>
<evidence type="ECO:0000313" key="2">
    <source>
        <dbReference type="EMBL" id="KAF7318488.1"/>
    </source>
</evidence>
<name>A0A8H6TIS5_MYCCL</name>
<keyword evidence="3" id="KW-1185">Reference proteome</keyword>
<sequence length="241" mass="26074">MSTHGLPGAYSPPRYYSTVPEDEEVPSGQATSAYAPSPGLRRSWGVSTSTAAAASTASLPPVGQGYYLYYRLFTLDGALTVNTTFDPHDPLVGRIKTSSVAPPHYPLSLKRRLGEAEGLLDPQGLRMQLYPLASSLEVFAEGFVVGKLGTDVGATPDTAVALVMIDSRPIRDQAGWRVPTMTQHVGKYIYYTLHMPAGSIHSSCAFDPSEAYRTSTKCPITQALHRPHRREACMRILGCVS</sequence>
<proteinExistence type="predicted"/>
<evidence type="ECO:0000313" key="3">
    <source>
        <dbReference type="Proteomes" id="UP000613580"/>
    </source>
</evidence>
<organism evidence="2 3">
    <name type="scientific">Mycena chlorophos</name>
    <name type="common">Agaric fungus</name>
    <name type="synonym">Agaricus chlorophos</name>
    <dbReference type="NCBI Taxonomy" id="658473"/>
    <lineage>
        <taxon>Eukaryota</taxon>
        <taxon>Fungi</taxon>
        <taxon>Dikarya</taxon>
        <taxon>Basidiomycota</taxon>
        <taxon>Agaricomycotina</taxon>
        <taxon>Agaricomycetes</taxon>
        <taxon>Agaricomycetidae</taxon>
        <taxon>Agaricales</taxon>
        <taxon>Marasmiineae</taxon>
        <taxon>Mycenaceae</taxon>
        <taxon>Mycena</taxon>
    </lineage>
</organism>
<protein>
    <submittedName>
        <fullName evidence="2">Uncharacterized protein</fullName>
    </submittedName>
</protein>
<reference evidence="2" key="1">
    <citation type="submission" date="2020-05" db="EMBL/GenBank/DDBJ databases">
        <title>Mycena genomes resolve the evolution of fungal bioluminescence.</title>
        <authorList>
            <person name="Tsai I.J."/>
        </authorList>
    </citation>
    <scope>NUCLEOTIDE SEQUENCE</scope>
    <source>
        <strain evidence="2">110903Hualien_Pintung</strain>
    </source>
</reference>
<comment type="caution">
    <text evidence="2">The sequence shown here is derived from an EMBL/GenBank/DDBJ whole genome shotgun (WGS) entry which is preliminary data.</text>
</comment>
<evidence type="ECO:0000256" key="1">
    <source>
        <dbReference type="SAM" id="MobiDB-lite"/>
    </source>
</evidence>
<dbReference type="AlphaFoldDB" id="A0A8H6TIS5"/>